<name>A0A562BR10_9BURK</name>
<dbReference type="InterPro" id="IPR005119">
    <property type="entry name" value="LysR_subst-bd"/>
</dbReference>
<dbReference type="AlphaFoldDB" id="A0A562BR10"/>
<dbReference type="FunFam" id="1.10.10.10:FF:000001">
    <property type="entry name" value="LysR family transcriptional regulator"/>
    <property type="match status" value="1"/>
</dbReference>
<dbReference type="GO" id="GO:0003700">
    <property type="term" value="F:DNA-binding transcription factor activity"/>
    <property type="evidence" value="ECO:0007669"/>
    <property type="project" value="InterPro"/>
</dbReference>
<dbReference type="Pfam" id="PF03466">
    <property type="entry name" value="LysR_substrate"/>
    <property type="match status" value="1"/>
</dbReference>
<dbReference type="PANTHER" id="PTHR30126">
    <property type="entry name" value="HTH-TYPE TRANSCRIPTIONAL REGULATOR"/>
    <property type="match status" value="1"/>
</dbReference>
<sequence length="305" mass="33449">MIRYFRTFLVAAETASFSKAGDRLGLTQSAVSAQIRRLEEELGCALFDRTGKSVALSEQGRRLLPDAIRFVDLYETMKGHAHRPTDLAPIDLGAVSTVQSTLLPRAMQRFRAHYPLTHVNIIPGMSTQLLTQVDARELEVAVMIKPRLGIPAELKWIPLMRESFAAIAPLGAPDELKALLAAMPFIRYNRHSAGGHMVDRYLKRHRLWVNEGMELDEPAVILQMVEQGLGCAIIPARLVPLGQCRHVQVVPMPGRPFHREVGVLARASALARPTTAALIDAFVDTARAWGAETAADGNPDGGGQQ</sequence>
<evidence type="ECO:0000313" key="6">
    <source>
        <dbReference type="EMBL" id="TWG87203.1"/>
    </source>
</evidence>
<dbReference type="SUPFAM" id="SSF46785">
    <property type="entry name" value="Winged helix' DNA-binding domain"/>
    <property type="match status" value="1"/>
</dbReference>
<dbReference type="InterPro" id="IPR036390">
    <property type="entry name" value="WH_DNA-bd_sf"/>
</dbReference>
<keyword evidence="7" id="KW-1185">Reference proteome</keyword>
<evidence type="ECO:0000256" key="3">
    <source>
        <dbReference type="ARBA" id="ARBA00023125"/>
    </source>
</evidence>
<gene>
    <name evidence="6" type="ORF">L602_001800000110</name>
</gene>
<keyword evidence="4" id="KW-0804">Transcription</keyword>
<reference evidence="6 7" key="1">
    <citation type="submission" date="2019-07" db="EMBL/GenBank/DDBJ databases">
        <title>Genome sequencing of lignin-degrading bacterial isolates.</title>
        <authorList>
            <person name="Gladden J."/>
        </authorList>
    </citation>
    <scope>NUCLEOTIDE SEQUENCE [LARGE SCALE GENOMIC DNA]</scope>
    <source>
        <strain evidence="6 7">J11</strain>
    </source>
</reference>
<dbReference type="PANTHER" id="PTHR30126:SF94">
    <property type="entry name" value="LYSR FAMILY TRANSCRIPTIONAL REGULATOR"/>
    <property type="match status" value="1"/>
</dbReference>
<accession>A0A562BR10</accession>
<keyword evidence="2" id="KW-0805">Transcription regulation</keyword>
<dbReference type="Proteomes" id="UP000318141">
    <property type="component" value="Unassembled WGS sequence"/>
</dbReference>
<organism evidence="6 7">
    <name type="scientific">Cupriavidus gilardii J11</name>
    <dbReference type="NCBI Taxonomy" id="936133"/>
    <lineage>
        <taxon>Bacteria</taxon>
        <taxon>Pseudomonadati</taxon>
        <taxon>Pseudomonadota</taxon>
        <taxon>Betaproteobacteria</taxon>
        <taxon>Burkholderiales</taxon>
        <taxon>Burkholderiaceae</taxon>
        <taxon>Cupriavidus</taxon>
    </lineage>
</organism>
<dbReference type="InterPro" id="IPR036388">
    <property type="entry name" value="WH-like_DNA-bd_sf"/>
</dbReference>
<dbReference type="GO" id="GO:0000976">
    <property type="term" value="F:transcription cis-regulatory region binding"/>
    <property type="evidence" value="ECO:0007669"/>
    <property type="project" value="TreeGrafter"/>
</dbReference>
<comment type="similarity">
    <text evidence="1">Belongs to the LysR transcriptional regulatory family.</text>
</comment>
<dbReference type="PROSITE" id="PS50931">
    <property type="entry name" value="HTH_LYSR"/>
    <property type="match status" value="1"/>
</dbReference>
<dbReference type="Pfam" id="PF00126">
    <property type="entry name" value="HTH_1"/>
    <property type="match status" value="1"/>
</dbReference>
<dbReference type="CDD" id="cd08427">
    <property type="entry name" value="PBP2_LTTR_like_2"/>
    <property type="match status" value="1"/>
</dbReference>
<dbReference type="SUPFAM" id="SSF53850">
    <property type="entry name" value="Periplasmic binding protein-like II"/>
    <property type="match status" value="1"/>
</dbReference>
<evidence type="ECO:0000313" key="7">
    <source>
        <dbReference type="Proteomes" id="UP000318141"/>
    </source>
</evidence>
<dbReference type="Gene3D" id="3.40.190.290">
    <property type="match status" value="1"/>
</dbReference>
<evidence type="ECO:0000256" key="4">
    <source>
        <dbReference type="ARBA" id="ARBA00023163"/>
    </source>
</evidence>
<keyword evidence="3 6" id="KW-0238">DNA-binding</keyword>
<feature type="domain" description="HTH lysR-type" evidence="5">
    <location>
        <begin position="1"/>
        <end position="57"/>
    </location>
</feature>
<evidence type="ECO:0000256" key="1">
    <source>
        <dbReference type="ARBA" id="ARBA00009437"/>
    </source>
</evidence>
<evidence type="ECO:0000256" key="2">
    <source>
        <dbReference type="ARBA" id="ARBA00023015"/>
    </source>
</evidence>
<dbReference type="PRINTS" id="PR00039">
    <property type="entry name" value="HTHLYSR"/>
</dbReference>
<dbReference type="OrthoDB" id="9803735at2"/>
<evidence type="ECO:0000259" key="5">
    <source>
        <dbReference type="PROSITE" id="PS50931"/>
    </source>
</evidence>
<dbReference type="InterPro" id="IPR000847">
    <property type="entry name" value="LysR_HTH_N"/>
</dbReference>
<dbReference type="Gene3D" id="1.10.10.10">
    <property type="entry name" value="Winged helix-like DNA-binding domain superfamily/Winged helix DNA-binding domain"/>
    <property type="match status" value="1"/>
</dbReference>
<protein>
    <submittedName>
        <fullName evidence="6">DNA-binding transcriptional LysR family regulator</fullName>
    </submittedName>
</protein>
<comment type="caution">
    <text evidence="6">The sequence shown here is derived from an EMBL/GenBank/DDBJ whole genome shotgun (WGS) entry which is preliminary data.</text>
</comment>
<dbReference type="EMBL" id="VLJN01000010">
    <property type="protein sequence ID" value="TWG87203.1"/>
    <property type="molecule type" value="Genomic_DNA"/>
</dbReference>
<proteinExistence type="inferred from homology"/>